<evidence type="ECO:0000313" key="3">
    <source>
        <dbReference type="Proteomes" id="UP000193689"/>
    </source>
</evidence>
<dbReference type="GeneID" id="63774630"/>
<dbReference type="Proteomes" id="UP000193689">
    <property type="component" value="Unassembled WGS sequence"/>
</dbReference>
<evidence type="ECO:0000313" key="2">
    <source>
        <dbReference type="EMBL" id="ORY63064.1"/>
    </source>
</evidence>
<protein>
    <recommendedName>
        <fullName evidence="4">Tafazzin</fullName>
    </recommendedName>
</protein>
<comment type="caution">
    <text evidence="2">The sequence shown here is derived from an EMBL/GenBank/DDBJ whole genome shotgun (WGS) entry which is preliminary data.</text>
</comment>
<proteinExistence type="predicted"/>
<dbReference type="OrthoDB" id="5278911at2759"/>
<dbReference type="EMBL" id="MCFJ01000008">
    <property type="protein sequence ID" value="ORY63064.1"/>
    <property type="molecule type" value="Genomic_DNA"/>
</dbReference>
<dbReference type="STRING" id="1141098.A0A1Y2DVA2"/>
<feature type="region of interest" description="Disordered" evidence="1">
    <location>
        <begin position="1"/>
        <end position="126"/>
    </location>
</feature>
<reference evidence="2 3" key="1">
    <citation type="submission" date="2016-07" db="EMBL/GenBank/DDBJ databases">
        <title>Pervasive Adenine N6-methylation of Active Genes in Fungi.</title>
        <authorList>
            <consortium name="DOE Joint Genome Institute"/>
            <person name="Mondo S.J."/>
            <person name="Dannebaum R.O."/>
            <person name="Kuo R.C."/>
            <person name="Labutti K."/>
            <person name="Haridas S."/>
            <person name="Kuo A."/>
            <person name="Salamov A."/>
            <person name="Ahrendt S.R."/>
            <person name="Lipzen A."/>
            <person name="Sullivan W."/>
            <person name="Andreopoulos W.B."/>
            <person name="Clum A."/>
            <person name="Lindquist E."/>
            <person name="Daum C."/>
            <person name="Ramamoorthy G.K."/>
            <person name="Gryganskyi A."/>
            <person name="Culley D."/>
            <person name="Magnuson J.K."/>
            <person name="James T.Y."/>
            <person name="O'Malley M.A."/>
            <person name="Stajich J.E."/>
            <person name="Spatafora J.W."/>
            <person name="Visel A."/>
            <person name="Grigoriev I.V."/>
        </authorList>
    </citation>
    <scope>NUCLEOTIDE SEQUENCE [LARGE SCALE GENOMIC DNA]</scope>
    <source>
        <strain evidence="2 3">CBS 129021</strain>
    </source>
</reference>
<keyword evidence="3" id="KW-1185">Reference proteome</keyword>
<gene>
    <name evidence="2" type="ORF">BCR38DRAFT_410029</name>
</gene>
<organism evidence="2 3">
    <name type="scientific">Pseudomassariella vexata</name>
    <dbReference type="NCBI Taxonomy" id="1141098"/>
    <lineage>
        <taxon>Eukaryota</taxon>
        <taxon>Fungi</taxon>
        <taxon>Dikarya</taxon>
        <taxon>Ascomycota</taxon>
        <taxon>Pezizomycotina</taxon>
        <taxon>Sordariomycetes</taxon>
        <taxon>Xylariomycetidae</taxon>
        <taxon>Amphisphaeriales</taxon>
        <taxon>Pseudomassariaceae</taxon>
        <taxon>Pseudomassariella</taxon>
    </lineage>
</organism>
<dbReference type="InParanoid" id="A0A1Y2DVA2"/>
<name>A0A1Y2DVA2_9PEZI</name>
<evidence type="ECO:0008006" key="4">
    <source>
        <dbReference type="Google" id="ProtNLM"/>
    </source>
</evidence>
<accession>A0A1Y2DVA2</accession>
<dbReference type="AlphaFoldDB" id="A0A1Y2DVA2"/>
<sequence>MPKKRHQTKYSKPPSVAPPSLSSSSSSQANSGRHARSVNELLADMRRSRLNPHAVQASSQLAPSVPPSIREILQIPETPAPPPRRPQRQRRDVNGRRIPPGPPPPRSWLSLHQPVHAPATSEDSTVGRMQRWPLPGMYHPDDGSLVDILLRRIAADWPAQREWNRFYLYTLPSRMKTALLYNVSILYRPGLSVEDLKLVLMGPPQSELAQYGIAMPDAGILNEDMFYLDLTGLVGQGVSLKAIGDLLFPATDVSDRDLQESWDAPEPSIGPSQLVPNLTHLSLAVSPGATHPPYWRHLLSISTKMGSLTHLNISGWPAPSLTPNAMLAKVVSSTTGRTSNYGGTNPYSHILDDDWSEAVLVLRRLSKALYRLEYLDLTGCGDWLPALRKEAESEDTQISVDWASDWGKITTLKLCSGYVADVDSTAQLTRLWQWKHQAVAVEKHIIAQRAGRGRFINVEMDILVDEPRVANAG</sequence>
<evidence type="ECO:0000256" key="1">
    <source>
        <dbReference type="SAM" id="MobiDB-lite"/>
    </source>
</evidence>
<dbReference type="RefSeq" id="XP_040714721.1">
    <property type="nucleotide sequence ID" value="XM_040858418.1"/>
</dbReference>
<feature type="compositionally biased region" description="Low complexity" evidence="1">
    <location>
        <begin position="11"/>
        <end position="27"/>
    </location>
</feature>